<dbReference type="STRING" id="681398.PJIAN_1476"/>
<organism evidence="1 2">
    <name type="scientific">Paludibacter jiangxiensis</name>
    <dbReference type="NCBI Taxonomy" id="681398"/>
    <lineage>
        <taxon>Bacteria</taxon>
        <taxon>Pseudomonadati</taxon>
        <taxon>Bacteroidota</taxon>
        <taxon>Bacteroidia</taxon>
        <taxon>Bacteroidales</taxon>
        <taxon>Paludibacteraceae</taxon>
        <taxon>Paludibacter</taxon>
    </lineage>
</organism>
<dbReference type="EMBL" id="BDCR01000001">
    <property type="protein sequence ID" value="GAT61889.1"/>
    <property type="molecule type" value="Genomic_DNA"/>
</dbReference>
<sequence>MKTEFKFYTEYNQFYIHDKNYVGDTSDSDFWSEEAYSGRLAIRNGILGVGTQCYGNVKGEINILYEQLPNNNFDQYDHIVEAGIEIHGGEIQISGCTSNYSEVRIKINNGKYRVRIYSSNLASVLEPDLAHDTDDDFYKIEVWTDENMERKILKQYI</sequence>
<dbReference type="RefSeq" id="WP_153802453.1">
    <property type="nucleotide sequence ID" value="NZ_BDCR01000001.1"/>
</dbReference>
<accession>A0A170YL34</accession>
<evidence type="ECO:0000313" key="1">
    <source>
        <dbReference type="EMBL" id="GAT61889.1"/>
    </source>
</evidence>
<dbReference type="InterPro" id="IPR038691">
    <property type="entry name" value="ComJ_sf"/>
</dbReference>
<name>A0A170YL34_9BACT</name>
<keyword evidence="2" id="KW-1185">Reference proteome</keyword>
<protein>
    <submittedName>
        <fullName evidence="1">Uncharacterized protein</fullName>
    </submittedName>
</protein>
<dbReference type="Gene3D" id="2.60.34.30">
    <property type="entry name" value="Competence, DNA-entry nuclease inhibitor, ComJ"/>
    <property type="match status" value="1"/>
</dbReference>
<dbReference type="Proteomes" id="UP000076586">
    <property type="component" value="Unassembled WGS sequence"/>
</dbReference>
<comment type="caution">
    <text evidence="1">The sequence shown here is derived from an EMBL/GenBank/DDBJ whole genome shotgun (WGS) entry which is preliminary data.</text>
</comment>
<reference evidence="2" key="1">
    <citation type="submission" date="2016-04" db="EMBL/GenBank/DDBJ databases">
        <title>Draft genome sequence of Paludibacter jiangxiensis strain NM7.</title>
        <authorList>
            <person name="Qiu Y."/>
            <person name="Matsuura N."/>
            <person name="Ohashi A."/>
            <person name="Tourlousse M.D."/>
            <person name="Sekiguchi Y."/>
        </authorList>
    </citation>
    <scope>NUCLEOTIDE SEQUENCE [LARGE SCALE GENOMIC DNA]</scope>
    <source>
        <strain evidence="2">NM7</strain>
    </source>
</reference>
<dbReference type="AlphaFoldDB" id="A0A170YL34"/>
<evidence type="ECO:0000313" key="2">
    <source>
        <dbReference type="Proteomes" id="UP000076586"/>
    </source>
</evidence>
<reference evidence="2" key="2">
    <citation type="journal article" date="2017" name="Genome Announc.">
        <title>Draft genome sequence of Paludibacter jiangxiensis NM7(T), a propionate-producing fermentative bacterium.</title>
        <authorList>
            <person name="Qiu Y.-L."/>
            <person name="Tourlousse D.M."/>
            <person name="Matsuura N."/>
            <person name="Ohashi A."/>
            <person name="Sekiguchi Y."/>
        </authorList>
    </citation>
    <scope>NUCLEOTIDE SEQUENCE [LARGE SCALE GENOMIC DNA]</scope>
    <source>
        <strain evidence="2">NM7</strain>
    </source>
</reference>
<proteinExistence type="predicted"/>
<gene>
    <name evidence="1" type="ORF">PJIAN_1476</name>
</gene>
<dbReference type="OrthoDB" id="280156at2"/>